<feature type="transmembrane region" description="Helical" evidence="10">
    <location>
        <begin position="439"/>
        <end position="460"/>
    </location>
</feature>
<feature type="transmembrane region" description="Helical" evidence="10">
    <location>
        <begin position="512"/>
        <end position="531"/>
    </location>
</feature>
<dbReference type="PROSITE" id="PS00758">
    <property type="entry name" value="ARGE_DAPE_CPG2_1"/>
    <property type="match status" value="1"/>
</dbReference>
<evidence type="ECO:0000256" key="9">
    <source>
        <dbReference type="ARBA" id="ARBA00031512"/>
    </source>
</evidence>
<dbReference type="SUPFAM" id="SSF53187">
    <property type="entry name" value="Zn-dependent exopeptidases"/>
    <property type="match status" value="1"/>
</dbReference>
<keyword evidence="7 10" id="KW-1133">Transmembrane helix</keyword>
<evidence type="ECO:0000256" key="5">
    <source>
        <dbReference type="ARBA" id="ARBA00022554"/>
    </source>
</evidence>
<feature type="domain" description="Peptidase M28" evidence="11">
    <location>
        <begin position="142"/>
        <end position="331"/>
    </location>
</feature>
<feature type="transmembrane region" description="Helical" evidence="10">
    <location>
        <begin position="42"/>
        <end position="59"/>
    </location>
</feature>
<dbReference type="GO" id="GO:0006508">
    <property type="term" value="P:proteolysis"/>
    <property type="evidence" value="ECO:0007669"/>
    <property type="project" value="InterPro"/>
</dbReference>
<dbReference type="EMBL" id="VYQA01000001">
    <property type="protein sequence ID" value="KAA9033734.1"/>
    <property type="molecule type" value="Genomic_DNA"/>
</dbReference>
<dbReference type="Proteomes" id="UP000326364">
    <property type="component" value="Unassembled WGS sequence"/>
</dbReference>
<accession>A0A5J5IE12</accession>
<dbReference type="PANTHER" id="PTHR12147">
    <property type="entry name" value="METALLOPEPTIDASE M28 FAMILY MEMBER"/>
    <property type="match status" value="1"/>
</dbReference>
<dbReference type="InterPro" id="IPR007484">
    <property type="entry name" value="Peptidase_M28"/>
</dbReference>
<feature type="transmembrane region" description="Helical" evidence="10">
    <location>
        <begin position="622"/>
        <end position="641"/>
    </location>
</feature>
<dbReference type="Gene3D" id="3.40.630.10">
    <property type="entry name" value="Zn peptidases"/>
    <property type="match status" value="1"/>
</dbReference>
<gene>
    <name evidence="13" type="ORF">F4U95_01360</name>
    <name evidence="12" type="ORF">F4U96_01360</name>
</gene>
<reference evidence="14 15" key="1">
    <citation type="submission" date="2019-09" db="EMBL/GenBank/DDBJ databases">
        <authorList>
            <person name="Feng G."/>
        </authorList>
    </citation>
    <scope>NUCLEOTIDE SEQUENCE [LARGE SCALE GENOMIC DNA]</scope>
    <source>
        <strain evidence="13 14">KACC 19283</strain>
        <strain evidence="12 15">KACC 19284</strain>
    </source>
</reference>
<keyword evidence="15" id="KW-1185">Reference proteome</keyword>
<evidence type="ECO:0000256" key="2">
    <source>
        <dbReference type="ARBA" id="ARBA00004128"/>
    </source>
</evidence>
<dbReference type="AlphaFoldDB" id="A0A5J5IE12"/>
<feature type="transmembrane region" description="Helical" evidence="10">
    <location>
        <begin position="467"/>
        <end position="500"/>
    </location>
</feature>
<evidence type="ECO:0000256" key="7">
    <source>
        <dbReference type="ARBA" id="ARBA00022989"/>
    </source>
</evidence>
<evidence type="ECO:0000256" key="1">
    <source>
        <dbReference type="ARBA" id="ARBA00003273"/>
    </source>
</evidence>
<evidence type="ECO:0000256" key="8">
    <source>
        <dbReference type="ARBA" id="ARBA00023180"/>
    </source>
</evidence>
<evidence type="ECO:0000256" key="6">
    <source>
        <dbReference type="ARBA" id="ARBA00022801"/>
    </source>
</evidence>
<dbReference type="PANTHER" id="PTHR12147:SF58">
    <property type="entry name" value="VACUOLAR MEMBRANE PROTEASE"/>
    <property type="match status" value="1"/>
</dbReference>
<dbReference type="GO" id="GO:0008235">
    <property type="term" value="F:metalloexopeptidase activity"/>
    <property type="evidence" value="ECO:0007669"/>
    <property type="project" value="InterPro"/>
</dbReference>
<protein>
    <recommendedName>
        <fullName evidence="4">Vacuolar membrane protease</fullName>
    </recommendedName>
    <alternativeName>
        <fullName evidence="9">FXNA-related family protease 1</fullName>
    </alternativeName>
</protein>
<sequence length="840" mass="89932">MKIDRHRFSVFDLFLQIRQKISMQKNGSGENPTYLSNSLSRWILVLIFIGAGIALGLLANRLPDRVPDDAPATAFSAQRAMRDVHAIAARPHPTGSPEIEETRRYLMARMTALGLDPQMRTQDAVSARRYTKEIAPAGRMRNIVGVYRGTAPALPAILVMAHYDTAPLSPGAGDDTSGVAAALEIARALRAAGPLRRSVVFLFTDGEEAGLIGASAFFAADPLRHGIGLVLNLEARGDSGKALMFQTSTGNARLIDTYSRTIKSPAADSLMATIYKRMPNDTDLTVALDKGLAGMNFAFVGHQVAYHTALSTPDRLNVASLQHMGDQLLPLVRSFGEADSLDQQNDDSIFTDLFGLFLIVYPPWVGWLLAFIAAGATFSMTGIALVRRRIGWRNMLAGAGGLLAILLGIATLLMLAIRLAALIVRDVSSPYALIGQFDWLLPATLLLGLGTGALLLGTAVRGQPKPVALFLLVAGLAAALLGTFSAIPLALAIVAALLLWAAMGRPQPLAGWFAGAMTLIALLALVMQILLPNGAHMLVWPLLLLAAPLALLLFAPERAARPVGLAILTLPALLIAGLTARSGYDFFLMMGASLPAVATPFLLLTLLALAPLLWSLRRLQTVGMIICALGLGLFIAAAIFARTPTADNPDMVEAFYIADLDKGRGDWVSAKLDRAGWVHRALTQDGGTAKKGSIAPISKEDHWIAPAKTATFNRPQLLLTAGGAGNAYRLTLQAANRNGGRFMRLYLKPSVELRNIRIMDQVAPGTLKAGDWTPVTFHASGADTVRLTMDAAGKGRVEVQMIELVDQWPRGSKVIPLPPHSIAYRRSGNSLIMARTTLAW</sequence>
<feature type="transmembrane region" description="Helical" evidence="10">
    <location>
        <begin position="364"/>
        <end position="386"/>
    </location>
</feature>
<dbReference type="InterPro" id="IPR001261">
    <property type="entry name" value="ArgE/DapE_CS"/>
</dbReference>
<comment type="similarity">
    <text evidence="3">Belongs to the peptidase M28 family.</text>
</comment>
<evidence type="ECO:0000313" key="14">
    <source>
        <dbReference type="Proteomes" id="UP000325933"/>
    </source>
</evidence>
<dbReference type="Proteomes" id="UP000325933">
    <property type="component" value="Unassembled WGS sequence"/>
</dbReference>
<dbReference type="EMBL" id="VYQB01000001">
    <property type="protein sequence ID" value="KAA9021372.1"/>
    <property type="molecule type" value="Genomic_DNA"/>
</dbReference>
<proteinExistence type="inferred from homology"/>
<evidence type="ECO:0000313" key="12">
    <source>
        <dbReference type="EMBL" id="KAA9021372.1"/>
    </source>
</evidence>
<organism evidence="13 14">
    <name type="scientific">Sphingobium limneticum</name>
    <dbReference type="NCBI Taxonomy" id="1007511"/>
    <lineage>
        <taxon>Bacteria</taxon>
        <taxon>Pseudomonadati</taxon>
        <taxon>Pseudomonadota</taxon>
        <taxon>Alphaproteobacteria</taxon>
        <taxon>Sphingomonadales</taxon>
        <taxon>Sphingomonadaceae</taxon>
        <taxon>Sphingobium</taxon>
    </lineage>
</organism>
<comment type="caution">
    <text evidence="13">The sequence shown here is derived from an EMBL/GenBank/DDBJ whole genome shotgun (WGS) entry which is preliminary data.</text>
</comment>
<evidence type="ECO:0000313" key="13">
    <source>
        <dbReference type="EMBL" id="KAA9033734.1"/>
    </source>
</evidence>
<evidence type="ECO:0000259" key="11">
    <source>
        <dbReference type="Pfam" id="PF04389"/>
    </source>
</evidence>
<name>A0A5J5IE12_9SPHN</name>
<keyword evidence="5" id="KW-0926">Vacuole</keyword>
<keyword evidence="8" id="KW-0325">Glycoprotein</keyword>
<comment type="subcellular location">
    <subcellularLocation>
        <location evidence="2">Vacuole membrane</location>
        <topology evidence="2">Multi-pass membrane protein</topology>
    </subcellularLocation>
</comment>
<dbReference type="GO" id="GO:0005774">
    <property type="term" value="C:vacuolar membrane"/>
    <property type="evidence" value="ECO:0007669"/>
    <property type="project" value="UniProtKB-SubCell"/>
</dbReference>
<feature type="transmembrane region" description="Helical" evidence="10">
    <location>
        <begin position="538"/>
        <end position="556"/>
    </location>
</feature>
<keyword evidence="10" id="KW-0472">Membrane</keyword>
<evidence type="ECO:0000256" key="3">
    <source>
        <dbReference type="ARBA" id="ARBA00010918"/>
    </source>
</evidence>
<dbReference type="InterPro" id="IPR045175">
    <property type="entry name" value="M28_fam"/>
</dbReference>
<feature type="transmembrane region" description="Helical" evidence="10">
    <location>
        <begin position="562"/>
        <end position="580"/>
    </location>
</feature>
<feature type="transmembrane region" description="Helical" evidence="10">
    <location>
        <begin position="592"/>
        <end position="616"/>
    </location>
</feature>
<evidence type="ECO:0000256" key="4">
    <source>
        <dbReference type="ARBA" id="ARBA00017435"/>
    </source>
</evidence>
<evidence type="ECO:0000313" key="15">
    <source>
        <dbReference type="Proteomes" id="UP000326364"/>
    </source>
</evidence>
<keyword evidence="6 13" id="KW-0378">Hydrolase</keyword>
<feature type="transmembrane region" description="Helical" evidence="10">
    <location>
        <begin position="398"/>
        <end position="419"/>
    </location>
</feature>
<dbReference type="Pfam" id="PF04389">
    <property type="entry name" value="Peptidase_M28"/>
    <property type="match status" value="1"/>
</dbReference>
<comment type="function">
    <text evidence="1">May be involved in vacuolar sorting and osmoregulation.</text>
</comment>
<evidence type="ECO:0000256" key="10">
    <source>
        <dbReference type="SAM" id="Phobius"/>
    </source>
</evidence>
<keyword evidence="10" id="KW-0812">Transmembrane</keyword>